<protein>
    <submittedName>
        <fullName evidence="1">Uncharacterized protein</fullName>
    </submittedName>
</protein>
<sequence>MRLNEQLNPYRNRVMALQDTKVIFTDQKIPLVYAGTGLIKKIAALASGGTLLSEEQFKSTYSSLTVSEFMSALAHAEDEKDEVDHGRNGESAVISSNSSSAHWYTLDKARKKGETARRLLLESGVNFLPYYLAFSDSTNRIGANGRSIILNKPKDNFQKTIDIFTSLEEGTPFYTETAIWVLPPNLESKLAEEYFISVLLGGFNSEIPPEELESVIETNKDIVPGFNSYTALKRRFVKPTNGIVKTEIYRLDGRAVKMMGGSFIRSNTILSRPNQSRELLNIALASVGGIPQDNYLETVPSELMKSFAQLYNLEL</sequence>
<evidence type="ECO:0000313" key="2">
    <source>
        <dbReference type="Proteomes" id="UP000177698"/>
    </source>
</evidence>
<dbReference type="AlphaFoldDB" id="A0A1F7ID97"/>
<dbReference type="STRING" id="1802056.A2954_06855"/>
<comment type="caution">
    <text evidence="1">The sequence shown here is derived from an EMBL/GenBank/DDBJ whole genome shotgun (WGS) entry which is preliminary data.</text>
</comment>
<organism evidence="1 2">
    <name type="scientific">Candidatus Roizmanbacteria bacterium RIFCSPLOWO2_01_FULL_37_12</name>
    <dbReference type="NCBI Taxonomy" id="1802056"/>
    <lineage>
        <taxon>Bacteria</taxon>
        <taxon>Candidatus Roizmaniibacteriota</taxon>
    </lineage>
</organism>
<reference evidence="1 2" key="1">
    <citation type="journal article" date="2016" name="Nat. Commun.">
        <title>Thousands of microbial genomes shed light on interconnected biogeochemical processes in an aquifer system.</title>
        <authorList>
            <person name="Anantharaman K."/>
            <person name="Brown C.T."/>
            <person name="Hug L.A."/>
            <person name="Sharon I."/>
            <person name="Castelle C.J."/>
            <person name="Probst A.J."/>
            <person name="Thomas B.C."/>
            <person name="Singh A."/>
            <person name="Wilkins M.J."/>
            <person name="Karaoz U."/>
            <person name="Brodie E.L."/>
            <person name="Williams K.H."/>
            <person name="Hubbard S.S."/>
            <person name="Banfield J.F."/>
        </authorList>
    </citation>
    <scope>NUCLEOTIDE SEQUENCE [LARGE SCALE GENOMIC DNA]</scope>
</reference>
<gene>
    <name evidence="1" type="ORF">A2954_06855</name>
</gene>
<name>A0A1F7ID97_9BACT</name>
<proteinExistence type="predicted"/>
<dbReference type="Proteomes" id="UP000177698">
    <property type="component" value="Unassembled WGS sequence"/>
</dbReference>
<dbReference type="EMBL" id="MGAG01000013">
    <property type="protein sequence ID" value="OGK41310.1"/>
    <property type="molecule type" value="Genomic_DNA"/>
</dbReference>
<evidence type="ECO:0000313" key="1">
    <source>
        <dbReference type="EMBL" id="OGK41310.1"/>
    </source>
</evidence>
<accession>A0A1F7ID97</accession>